<feature type="transmembrane region" description="Helical" evidence="6">
    <location>
        <begin position="154"/>
        <end position="176"/>
    </location>
</feature>
<comment type="subcellular location">
    <subcellularLocation>
        <location evidence="1">Cell membrane</location>
        <topology evidence="1">Multi-pass membrane protein</topology>
    </subcellularLocation>
</comment>
<protein>
    <submittedName>
        <fullName evidence="8">Threonine/homoserine efflux transporter RhtA</fullName>
    </submittedName>
</protein>
<dbReference type="InterPro" id="IPR037185">
    <property type="entry name" value="EmrE-like"/>
</dbReference>
<evidence type="ECO:0000256" key="4">
    <source>
        <dbReference type="ARBA" id="ARBA00022989"/>
    </source>
</evidence>
<dbReference type="PANTHER" id="PTHR42920:SF5">
    <property type="entry name" value="EAMA DOMAIN-CONTAINING PROTEIN"/>
    <property type="match status" value="1"/>
</dbReference>
<sequence>MNIPARWAYLAVFVGVCGHASSEFFAKLTGVAGPEVSVWRYLIGAAGLLVWSLSRKDTRDLATPLREEWRMLIPLSLLGVSLAYLLFHWSLDFASVIQVATLVTTIPIFVGLINLAVNRTPISTAKIITGVLAVVGIAALLTDGYLDVLSAGGASLWGVLMAILCAALVAGYSVLAKPLMVRHGGMRITTLAISIGAIGLWVGVGIFWGKWVNPISLAEKPSVAIWSLVILGLWNTTITQLLWLGGLASASDMTRASYLFFLKPVIAAGLAIVFLGDSPTWLQLAAIVVVSGSVFFEVLWPQRRIAANPK</sequence>
<feature type="transmembrane region" description="Helical" evidence="6">
    <location>
        <begin position="281"/>
        <end position="300"/>
    </location>
</feature>
<feature type="transmembrane region" description="Helical" evidence="6">
    <location>
        <begin position="188"/>
        <end position="211"/>
    </location>
</feature>
<dbReference type="EMBL" id="PVTD01000001">
    <property type="protein sequence ID" value="PRY26947.1"/>
    <property type="molecule type" value="Genomic_DNA"/>
</dbReference>
<feature type="transmembrane region" description="Helical" evidence="6">
    <location>
        <begin position="69"/>
        <end position="87"/>
    </location>
</feature>
<gene>
    <name evidence="8" type="ORF">CLV78_1011052</name>
</gene>
<feature type="domain" description="EamA" evidence="7">
    <location>
        <begin position="156"/>
        <end position="296"/>
    </location>
</feature>
<feature type="transmembrane region" description="Helical" evidence="6">
    <location>
        <begin position="256"/>
        <end position="275"/>
    </location>
</feature>
<keyword evidence="5 6" id="KW-0472">Membrane</keyword>
<dbReference type="PANTHER" id="PTHR42920">
    <property type="entry name" value="OS03G0707200 PROTEIN-RELATED"/>
    <property type="match status" value="1"/>
</dbReference>
<evidence type="ECO:0000313" key="9">
    <source>
        <dbReference type="Proteomes" id="UP000239480"/>
    </source>
</evidence>
<evidence type="ECO:0000259" key="7">
    <source>
        <dbReference type="Pfam" id="PF00892"/>
    </source>
</evidence>
<evidence type="ECO:0000256" key="2">
    <source>
        <dbReference type="ARBA" id="ARBA00022475"/>
    </source>
</evidence>
<dbReference type="AlphaFoldDB" id="A0A2T0S0I8"/>
<feature type="domain" description="EamA" evidence="7">
    <location>
        <begin position="7"/>
        <end position="141"/>
    </location>
</feature>
<dbReference type="InterPro" id="IPR051258">
    <property type="entry name" value="Diverse_Substrate_Transporter"/>
</dbReference>
<feature type="transmembrane region" description="Helical" evidence="6">
    <location>
        <begin position="124"/>
        <end position="142"/>
    </location>
</feature>
<keyword evidence="3 6" id="KW-0812">Transmembrane</keyword>
<reference evidence="8 9" key="1">
    <citation type="submission" date="2018-03" db="EMBL/GenBank/DDBJ databases">
        <title>Genomic Encyclopedia of Archaeal and Bacterial Type Strains, Phase II (KMG-II): from individual species to whole genera.</title>
        <authorList>
            <person name="Goeker M."/>
        </authorList>
    </citation>
    <scope>NUCLEOTIDE SEQUENCE [LARGE SCALE GENOMIC DNA]</scope>
    <source>
        <strain evidence="8 9">DSM 29328</strain>
    </source>
</reference>
<evidence type="ECO:0000313" key="8">
    <source>
        <dbReference type="EMBL" id="PRY26947.1"/>
    </source>
</evidence>
<name>A0A2T0S0I8_9RHOB</name>
<dbReference type="OrthoDB" id="7831850at2"/>
<dbReference type="RefSeq" id="WP_106203641.1">
    <property type="nucleotide sequence ID" value="NZ_PVTD01000001.1"/>
</dbReference>
<evidence type="ECO:0000256" key="6">
    <source>
        <dbReference type="SAM" id="Phobius"/>
    </source>
</evidence>
<feature type="transmembrane region" description="Helical" evidence="6">
    <location>
        <begin position="93"/>
        <end position="117"/>
    </location>
</feature>
<evidence type="ECO:0000256" key="5">
    <source>
        <dbReference type="ARBA" id="ARBA00023136"/>
    </source>
</evidence>
<comment type="caution">
    <text evidence="8">The sequence shown here is derived from an EMBL/GenBank/DDBJ whole genome shotgun (WGS) entry which is preliminary data.</text>
</comment>
<dbReference type="SUPFAM" id="SSF103481">
    <property type="entry name" value="Multidrug resistance efflux transporter EmrE"/>
    <property type="match status" value="2"/>
</dbReference>
<dbReference type="GO" id="GO:0005886">
    <property type="term" value="C:plasma membrane"/>
    <property type="evidence" value="ECO:0007669"/>
    <property type="project" value="UniProtKB-SubCell"/>
</dbReference>
<evidence type="ECO:0000256" key="1">
    <source>
        <dbReference type="ARBA" id="ARBA00004651"/>
    </source>
</evidence>
<accession>A0A2T0S0I8</accession>
<keyword evidence="9" id="KW-1185">Reference proteome</keyword>
<organism evidence="8 9">
    <name type="scientific">Aliiruegeria haliotis</name>
    <dbReference type="NCBI Taxonomy" id="1280846"/>
    <lineage>
        <taxon>Bacteria</taxon>
        <taxon>Pseudomonadati</taxon>
        <taxon>Pseudomonadota</taxon>
        <taxon>Alphaproteobacteria</taxon>
        <taxon>Rhodobacterales</taxon>
        <taxon>Roseobacteraceae</taxon>
        <taxon>Aliiruegeria</taxon>
    </lineage>
</organism>
<dbReference type="InterPro" id="IPR000620">
    <property type="entry name" value="EamA_dom"/>
</dbReference>
<dbReference type="Pfam" id="PF00892">
    <property type="entry name" value="EamA"/>
    <property type="match status" value="2"/>
</dbReference>
<proteinExistence type="predicted"/>
<dbReference type="Proteomes" id="UP000239480">
    <property type="component" value="Unassembled WGS sequence"/>
</dbReference>
<evidence type="ECO:0000256" key="3">
    <source>
        <dbReference type="ARBA" id="ARBA00022692"/>
    </source>
</evidence>
<feature type="transmembrane region" description="Helical" evidence="6">
    <location>
        <begin position="38"/>
        <end position="54"/>
    </location>
</feature>
<feature type="transmembrane region" description="Helical" evidence="6">
    <location>
        <begin position="223"/>
        <end position="244"/>
    </location>
</feature>
<keyword evidence="4 6" id="KW-1133">Transmembrane helix</keyword>
<keyword evidence="2" id="KW-1003">Cell membrane</keyword>